<keyword evidence="6 7" id="KW-0067">ATP-binding</keyword>
<evidence type="ECO:0000256" key="6">
    <source>
        <dbReference type="ARBA" id="ARBA00022840"/>
    </source>
</evidence>
<protein>
    <recommendedName>
        <fullName evidence="1">non-specific serine/threonine protein kinase</fullName>
        <ecNumber evidence="1">2.7.11.1</ecNumber>
    </recommendedName>
</protein>
<dbReference type="GO" id="GO:0004674">
    <property type="term" value="F:protein serine/threonine kinase activity"/>
    <property type="evidence" value="ECO:0007669"/>
    <property type="project" value="UniProtKB-KW"/>
</dbReference>
<dbReference type="Gene3D" id="3.30.200.20">
    <property type="entry name" value="Phosphorylase Kinase, domain 1"/>
    <property type="match status" value="1"/>
</dbReference>
<dbReference type="OrthoDB" id="6111975at2"/>
<dbReference type="GO" id="GO:0005524">
    <property type="term" value="F:ATP binding"/>
    <property type="evidence" value="ECO:0007669"/>
    <property type="project" value="UniProtKB-UniRule"/>
</dbReference>
<evidence type="ECO:0000313" key="11">
    <source>
        <dbReference type="Proteomes" id="UP000320176"/>
    </source>
</evidence>
<feature type="binding site" evidence="7">
    <location>
        <position position="146"/>
    </location>
    <ligand>
        <name>ATP</name>
        <dbReference type="ChEBI" id="CHEBI:30616"/>
    </ligand>
</feature>
<proteinExistence type="predicted"/>
<gene>
    <name evidence="10" type="primary">pknL_1</name>
    <name evidence="10" type="ORF">Pla52n_35310</name>
</gene>
<dbReference type="Gene3D" id="1.10.510.10">
    <property type="entry name" value="Transferase(Phosphotransferase) domain 1"/>
    <property type="match status" value="1"/>
</dbReference>
<dbReference type="PROSITE" id="PS00107">
    <property type="entry name" value="PROTEIN_KINASE_ATP"/>
    <property type="match status" value="1"/>
</dbReference>
<dbReference type="Proteomes" id="UP000320176">
    <property type="component" value="Unassembled WGS sequence"/>
</dbReference>
<dbReference type="PANTHER" id="PTHR43289:SF6">
    <property type="entry name" value="SERINE_THREONINE-PROTEIN KINASE NEKL-3"/>
    <property type="match status" value="1"/>
</dbReference>
<dbReference type="InterPro" id="IPR008271">
    <property type="entry name" value="Ser/Thr_kinase_AS"/>
</dbReference>
<feature type="domain" description="Protein kinase" evidence="9">
    <location>
        <begin position="117"/>
        <end position="378"/>
    </location>
</feature>
<name>A0A5C6ASM2_9BACT</name>
<dbReference type="AlphaFoldDB" id="A0A5C6ASM2"/>
<evidence type="ECO:0000313" key="10">
    <source>
        <dbReference type="EMBL" id="TWU02481.1"/>
    </source>
</evidence>
<keyword evidence="11" id="KW-1185">Reference proteome</keyword>
<keyword evidence="8" id="KW-1133">Transmembrane helix</keyword>
<keyword evidence="4 7" id="KW-0547">Nucleotide-binding</keyword>
<dbReference type="CDD" id="cd14014">
    <property type="entry name" value="STKc_PknB_like"/>
    <property type="match status" value="1"/>
</dbReference>
<feature type="transmembrane region" description="Helical" evidence="8">
    <location>
        <begin position="405"/>
        <end position="424"/>
    </location>
</feature>
<dbReference type="InterPro" id="IPR011009">
    <property type="entry name" value="Kinase-like_dom_sf"/>
</dbReference>
<evidence type="ECO:0000256" key="3">
    <source>
        <dbReference type="ARBA" id="ARBA00022679"/>
    </source>
</evidence>
<keyword evidence="2" id="KW-0723">Serine/threonine-protein kinase</keyword>
<dbReference type="SUPFAM" id="SSF56112">
    <property type="entry name" value="Protein kinase-like (PK-like)"/>
    <property type="match status" value="1"/>
</dbReference>
<evidence type="ECO:0000256" key="2">
    <source>
        <dbReference type="ARBA" id="ARBA00022527"/>
    </source>
</evidence>
<reference evidence="10 11" key="1">
    <citation type="submission" date="2019-02" db="EMBL/GenBank/DDBJ databases">
        <title>Deep-cultivation of Planctomycetes and their phenomic and genomic characterization uncovers novel biology.</title>
        <authorList>
            <person name="Wiegand S."/>
            <person name="Jogler M."/>
            <person name="Boedeker C."/>
            <person name="Pinto D."/>
            <person name="Vollmers J."/>
            <person name="Rivas-Marin E."/>
            <person name="Kohn T."/>
            <person name="Peeters S.H."/>
            <person name="Heuer A."/>
            <person name="Rast P."/>
            <person name="Oberbeckmann S."/>
            <person name="Bunk B."/>
            <person name="Jeske O."/>
            <person name="Meyerdierks A."/>
            <person name="Storesund J.E."/>
            <person name="Kallscheuer N."/>
            <person name="Luecker S."/>
            <person name="Lage O.M."/>
            <person name="Pohl T."/>
            <person name="Merkel B.J."/>
            <person name="Hornburger P."/>
            <person name="Mueller R.-W."/>
            <person name="Bruemmer F."/>
            <person name="Labrenz M."/>
            <person name="Spormann A.M."/>
            <person name="Op Den Camp H."/>
            <person name="Overmann J."/>
            <person name="Amann R."/>
            <person name="Jetten M.S.M."/>
            <person name="Mascher T."/>
            <person name="Medema M.H."/>
            <person name="Devos D.P."/>
            <person name="Kaster A.-K."/>
            <person name="Ovreas L."/>
            <person name="Rohde M."/>
            <person name="Galperin M.Y."/>
            <person name="Jogler C."/>
        </authorList>
    </citation>
    <scope>NUCLEOTIDE SEQUENCE [LARGE SCALE GENOMIC DNA]</scope>
    <source>
        <strain evidence="10 11">Pla52n</strain>
    </source>
</reference>
<dbReference type="EMBL" id="SJPN01000004">
    <property type="protein sequence ID" value="TWU02481.1"/>
    <property type="molecule type" value="Genomic_DNA"/>
</dbReference>
<evidence type="ECO:0000256" key="4">
    <source>
        <dbReference type="ARBA" id="ARBA00022741"/>
    </source>
</evidence>
<dbReference type="PROSITE" id="PS50011">
    <property type="entry name" value="PROTEIN_KINASE_DOM"/>
    <property type="match status" value="1"/>
</dbReference>
<evidence type="ECO:0000256" key="1">
    <source>
        <dbReference type="ARBA" id="ARBA00012513"/>
    </source>
</evidence>
<evidence type="ECO:0000256" key="8">
    <source>
        <dbReference type="SAM" id="Phobius"/>
    </source>
</evidence>
<dbReference type="InterPro" id="IPR017441">
    <property type="entry name" value="Protein_kinase_ATP_BS"/>
</dbReference>
<accession>A0A5C6ASM2</accession>
<dbReference type="FunFam" id="1.10.510.10:FF:000021">
    <property type="entry name" value="Serine/threonine protein kinase"/>
    <property type="match status" value="1"/>
</dbReference>
<dbReference type="EC" id="2.7.11.1" evidence="1"/>
<organism evidence="10 11">
    <name type="scientific">Stieleria varia</name>
    <dbReference type="NCBI Taxonomy" id="2528005"/>
    <lineage>
        <taxon>Bacteria</taxon>
        <taxon>Pseudomonadati</taxon>
        <taxon>Planctomycetota</taxon>
        <taxon>Planctomycetia</taxon>
        <taxon>Pirellulales</taxon>
        <taxon>Pirellulaceae</taxon>
        <taxon>Stieleria</taxon>
    </lineage>
</organism>
<comment type="caution">
    <text evidence="10">The sequence shown here is derived from an EMBL/GenBank/DDBJ whole genome shotgun (WGS) entry which is preliminary data.</text>
</comment>
<evidence type="ECO:0000259" key="9">
    <source>
        <dbReference type="PROSITE" id="PS50011"/>
    </source>
</evidence>
<evidence type="ECO:0000256" key="7">
    <source>
        <dbReference type="PROSITE-ProRule" id="PRU10141"/>
    </source>
</evidence>
<keyword evidence="3 10" id="KW-0808">Transferase</keyword>
<keyword evidence="8" id="KW-0472">Membrane</keyword>
<evidence type="ECO:0000256" key="5">
    <source>
        <dbReference type="ARBA" id="ARBA00022777"/>
    </source>
</evidence>
<sequence length="496" mass="54217">MVAFHSNRIQRATNPDQHCSTQTLEQLLDETLAESEATDAHHHLDVCSKCRVALESIAGEASLWSHTRTVLLDSGPINHAEQSPLRHRTDAHTPSETWLRGFLQPGPANCLGLLDRYEIHRVIGTGGMGVVVSAVDPKLNRPVAIKLLAPHLSGLGTARQRFARESRAVAAVVHTAIMPIYGINDETDVPYLVMPLVSGGNLQQRIDRDGPLPLDDVIAIGVQIADGLAAAHANGVIHRDIKPGNVLLEENSPRVIISDFGLARALDDATVTVSGMIAGTPQYMSPEQATGERADHRSDLFSLGSVLYAMATGRPPFRAESPVAVLRKIADADATPPSDLRDELPGWFDRLVAMFLEKDPSRRLENASQAYDLLHEVQLHLRRPTANELPRVLQTENPSRNRHRFVIVALLMTALLVGAVAAWFPTKQVDASLPTDSADTEIVASKPKKPTTLPLDTNWRWSSFEQIAQDMDESLTDLEQMLQVQPPSPTGVKSDD</sequence>
<dbReference type="PROSITE" id="PS00108">
    <property type="entry name" value="PROTEIN_KINASE_ST"/>
    <property type="match status" value="1"/>
</dbReference>
<dbReference type="Pfam" id="PF00069">
    <property type="entry name" value="Pkinase"/>
    <property type="match status" value="1"/>
</dbReference>
<dbReference type="PANTHER" id="PTHR43289">
    <property type="entry name" value="MITOGEN-ACTIVATED PROTEIN KINASE KINASE KINASE 20-RELATED"/>
    <property type="match status" value="1"/>
</dbReference>
<dbReference type="InterPro" id="IPR000719">
    <property type="entry name" value="Prot_kinase_dom"/>
</dbReference>
<dbReference type="SMART" id="SM00220">
    <property type="entry name" value="S_TKc"/>
    <property type="match status" value="1"/>
</dbReference>
<keyword evidence="8" id="KW-0812">Transmembrane</keyword>
<dbReference type="RefSeq" id="WP_146520801.1">
    <property type="nucleotide sequence ID" value="NZ_CP151726.1"/>
</dbReference>
<keyword evidence="5 10" id="KW-0418">Kinase</keyword>